<evidence type="ECO:0000256" key="1">
    <source>
        <dbReference type="SAM" id="MobiDB-lite"/>
    </source>
</evidence>
<keyword evidence="2" id="KW-0689">Ribosomal protein</keyword>
<dbReference type="GO" id="GO:0005840">
    <property type="term" value="C:ribosome"/>
    <property type="evidence" value="ECO:0007669"/>
    <property type="project" value="UniProtKB-KW"/>
</dbReference>
<gene>
    <name evidence="2" type="ORF">AVDCRST_MAG59-140</name>
</gene>
<evidence type="ECO:0000313" key="2">
    <source>
        <dbReference type="EMBL" id="CAA9534396.1"/>
    </source>
</evidence>
<proteinExistence type="predicted"/>
<dbReference type="AlphaFoldDB" id="A0A6J4TYQ0"/>
<sequence length="134" mass="15697">GPQERRRQFPQRPRLGGEAPRHQARRRPDRPRRDDHRPPTRYPVLGRQQRRHRQGPHDLRQDRRGRLLRADQPGEAEDQRLPAGRLPDRRRQGVADEPPRIVWLDDRAVADRPPRRRGPPGPGARPTLGPGRRL</sequence>
<feature type="compositionally biased region" description="Basic and acidic residues" evidence="1">
    <location>
        <begin position="86"/>
        <end position="113"/>
    </location>
</feature>
<accession>A0A6J4TYQ0</accession>
<feature type="compositionally biased region" description="Basic and acidic residues" evidence="1">
    <location>
        <begin position="55"/>
        <end position="69"/>
    </location>
</feature>
<organism evidence="2">
    <name type="scientific">uncultured Thermomicrobiales bacterium</name>
    <dbReference type="NCBI Taxonomy" id="1645740"/>
    <lineage>
        <taxon>Bacteria</taxon>
        <taxon>Pseudomonadati</taxon>
        <taxon>Thermomicrobiota</taxon>
        <taxon>Thermomicrobia</taxon>
        <taxon>Thermomicrobiales</taxon>
        <taxon>environmental samples</taxon>
    </lineage>
</organism>
<protein>
    <submittedName>
        <fullName evidence="2">LSU ribosomal protein L27p</fullName>
    </submittedName>
</protein>
<feature type="region of interest" description="Disordered" evidence="1">
    <location>
        <begin position="1"/>
        <end position="134"/>
    </location>
</feature>
<name>A0A6J4TYQ0_9BACT</name>
<feature type="non-terminal residue" evidence="2">
    <location>
        <position position="1"/>
    </location>
</feature>
<reference evidence="2" key="1">
    <citation type="submission" date="2020-02" db="EMBL/GenBank/DDBJ databases">
        <authorList>
            <person name="Meier V. D."/>
        </authorList>
    </citation>
    <scope>NUCLEOTIDE SEQUENCE</scope>
    <source>
        <strain evidence="2">AVDCRST_MAG59</strain>
    </source>
</reference>
<feature type="compositionally biased region" description="Low complexity" evidence="1">
    <location>
        <begin position="124"/>
        <end position="134"/>
    </location>
</feature>
<dbReference type="EMBL" id="CADCWF010000006">
    <property type="protein sequence ID" value="CAA9534396.1"/>
    <property type="molecule type" value="Genomic_DNA"/>
</dbReference>
<keyword evidence="2" id="KW-0687">Ribonucleoprotein</keyword>
<feature type="non-terminal residue" evidence="2">
    <location>
        <position position="134"/>
    </location>
</feature>